<keyword evidence="6" id="KW-1185">Reference proteome</keyword>
<evidence type="ECO:0000256" key="4">
    <source>
        <dbReference type="SAM" id="SignalP"/>
    </source>
</evidence>
<gene>
    <name evidence="5" type="ORF">CLV25_108111</name>
</gene>
<name>A0A4R2EI55_9BACT</name>
<evidence type="ECO:0000256" key="3">
    <source>
        <dbReference type="ARBA" id="ARBA00022729"/>
    </source>
</evidence>
<dbReference type="OrthoDB" id="1443407at2"/>
<accession>A0A4R2EI55</accession>
<dbReference type="RefSeq" id="WP_131839459.1">
    <property type="nucleotide sequence ID" value="NZ_SLWB01000008.1"/>
</dbReference>
<protein>
    <recommendedName>
        <fullName evidence="2">Curli production assembly/transport component CsgF</fullName>
    </recommendedName>
</protein>
<evidence type="ECO:0000313" key="5">
    <source>
        <dbReference type="EMBL" id="TCN66772.1"/>
    </source>
</evidence>
<feature type="chain" id="PRO_5020825957" description="Curli production assembly/transport component CsgF" evidence="4">
    <location>
        <begin position="22"/>
        <end position="139"/>
    </location>
</feature>
<evidence type="ECO:0000313" key="6">
    <source>
        <dbReference type="Proteomes" id="UP000294830"/>
    </source>
</evidence>
<comment type="function">
    <text evidence="1">May be involved in the biogenesis of curli organelles.</text>
</comment>
<evidence type="ECO:0000256" key="2">
    <source>
        <dbReference type="ARBA" id="ARBA00014031"/>
    </source>
</evidence>
<organism evidence="5 6">
    <name type="scientific">Acetobacteroides hydrogenigenes</name>
    <dbReference type="NCBI Taxonomy" id="979970"/>
    <lineage>
        <taxon>Bacteria</taxon>
        <taxon>Pseudomonadati</taxon>
        <taxon>Bacteroidota</taxon>
        <taxon>Bacteroidia</taxon>
        <taxon>Bacteroidales</taxon>
        <taxon>Rikenellaceae</taxon>
        <taxon>Acetobacteroides</taxon>
    </lineage>
</organism>
<comment type="caution">
    <text evidence="5">The sequence shown here is derived from an EMBL/GenBank/DDBJ whole genome shotgun (WGS) entry which is preliminary data.</text>
</comment>
<reference evidence="5 6" key="1">
    <citation type="submission" date="2019-03" db="EMBL/GenBank/DDBJ databases">
        <title>Genomic Encyclopedia of Archaeal and Bacterial Type Strains, Phase II (KMG-II): from individual species to whole genera.</title>
        <authorList>
            <person name="Goeker M."/>
        </authorList>
    </citation>
    <scope>NUCLEOTIDE SEQUENCE [LARGE SCALE GENOMIC DNA]</scope>
    <source>
        <strain evidence="5 6">RL-C</strain>
    </source>
</reference>
<dbReference type="Pfam" id="PF10614">
    <property type="entry name" value="CsgF"/>
    <property type="match status" value="1"/>
</dbReference>
<dbReference type="Proteomes" id="UP000294830">
    <property type="component" value="Unassembled WGS sequence"/>
</dbReference>
<sequence length="139" mass="15181">MKALRVVLLLVFISWTGSALSQQLTFSFVNPSFGGSPLNASWLMQSAQVQSDYKQKETSAQEKSQSDLDDFASNLNNQILYSLSNAIIQKQFGTEGKLKEGVYNIGKYRINIGSGAGGVTVTIYDNSNGNQTQVTVPNY</sequence>
<dbReference type="AlphaFoldDB" id="A0A4R2EI55"/>
<dbReference type="EMBL" id="SLWB01000008">
    <property type="protein sequence ID" value="TCN66772.1"/>
    <property type="molecule type" value="Genomic_DNA"/>
</dbReference>
<proteinExistence type="predicted"/>
<evidence type="ECO:0000256" key="1">
    <source>
        <dbReference type="ARBA" id="ARBA00003989"/>
    </source>
</evidence>
<keyword evidence="3 4" id="KW-0732">Signal</keyword>
<feature type="signal peptide" evidence="4">
    <location>
        <begin position="1"/>
        <end position="21"/>
    </location>
</feature>
<dbReference type="InterPro" id="IPR018893">
    <property type="entry name" value="T8SS_CsgF"/>
</dbReference>